<evidence type="ECO:0000313" key="2">
    <source>
        <dbReference type="Proteomes" id="UP000297245"/>
    </source>
</evidence>
<reference evidence="1 2" key="1">
    <citation type="journal article" date="2019" name="Nat. Ecol. Evol.">
        <title>Megaphylogeny resolves global patterns of mushroom evolution.</title>
        <authorList>
            <person name="Varga T."/>
            <person name="Krizsan K."/>
            <person name="Foldi C."/>
            <person name="Dima B."/>
            <person name="Sanchez-Garcia M."/>
            <person name="Sanchez-Ramirez S."/>
            <person name="Szollosi G.J."/>
            <person name="Szarkandi J.G."/>
            <person name="Papp V."/>
            <person name="Albert L."/>
            <person name="Andreopoulos W."/>
            <person name="Angelini C."/>
            <person name="Antonin V."/>
            <person name="Barry K.W."/>
            <person name="Bougher N.L."/>
            <person name="Buchanan P."/>
            <person name="Buyck B."/>
            <person name="Bense V."/>
            <person name="Catcheside P."/>
            <person name="Chovatia M."/>
            <person name="Cooper J."/>
            <person name="Damon W."/>
            <person name="Desjardin D."/>
            <person name="Finy P."/>
            <person name="Geml J."/>
            <person name="Haridas S."/>
            <person name="Hughes K."/>
            <person name="Justo A."/>
            <person name="Karasinski D."/>
            <person name="Kautmanova I."/>
            <person name="Kiss B."/>
            <person name="Kocsube S."/>
            <person name="Kotiranta H."/>
            <person name="LaButti K.M."/>
            <person name="Lechner B.E."/>
            <person name="Liimatainen K."/>
            <person name="Lipzen A."/>
            <person name="Lukacs Z."/>
            <person name="Mihaltcheva S."/>
            <person name="Morgado L.N."/>
            <person name="Niskanen T."/>
            <person name="Noordeloos M.E."/>
            <person name="Ohm R.A."/>
            <person name="Ortiz-Santana B."/>
            <person name="Ovrebo C."/>
            <person name="Racz N."/>
            <person name="Riley R."/>
            <person name="Savchenko A."/>
            <person name="Shiryaev A."/>
            <person name="Soop K."/>
            <person name="Spirin V."/>
            <person name="Szebenyi C."/>
            <person name="Tomsovsky M."/>
            <person name="Tulloss R.E."/>
            <person name="Uehling J."/>
            <person name="Grigoriev I.V."/>
            <person name="Vagvolgyi C."/>
            <person name="Papp T."/>
            <person name="Martin F.M."/>
            <person name="Miettinen O."/>
            <person name="Hibbett D.S."/>
            <person name="Nagy L.G."/>
        </authorList>
    </citation>
    <scope>NUCLEOTIDE SEQUENCE [LARGE SCALE GENOMIC DNA]</scope>
    <source>
        <strain evidence="1 2">CBS 962.96</strain>
    </source>
</reference>
<keyword evidence="2" id="KW-1185">Reference proteome</keyword>
<protein>
    <submittedName>
        <fullName evidence="1">Uncharacterized protein</fullName>
    </submittedName>
</protein>
<name>A0A4S8LAG8_DENBC</name>
<sequence>MSGLHTTLRILRDALTNTSPSSPILQVASANRLIVGAALASFRRSIKFFVDESCSSLTFFCLSAQEAPPEIPKTSSSLFQLLEPTATTTRLQTLFRSGNAASSDISVCGRLLRAKPCTLW</sequence>
<accession>A0A4S8LAG8</accession>
<organism evidence="1 2">
    <name type="scientific">Dendrothele bispora (strain CBS 962.96)</name>
    <dbReference type="NCBI Taxonomy" id="1314807"/>
    <lineage>
        <taxon>Eukaryota</taxon>
        <taxon>Fungi</taxon>
        <taxon>Dikarya</taxon>
        <taxon>Basidiomycota</taxon>
        <taxon>Agaricomycotina</taxon>
        <taxon>Agaricomycetes</taxon>
        <taxon>Agaricomycetidae</taxon>
        <taxon>Agaricales</taxon>
        <taxon>Agaricales incertae sedis</taxon>
        <taxon>Dendrothele</taxon>
    </lineage>
</organism>
<dbReference type="Proteomes" id="UP000297245">
    <property type="component" value="Unassembled WGS sequence"/>
</dbReference>
<proteinExistence type="predicted"/>
<evidence type="ECO:0000313" key="1">
    <source>
        <dbReference type="EMBL" id="THU85802.1"/>
    </source>
</evidence>
<dbReference type="AlphaFoldDB" id="A0A4S8LAG8"/>
<gene>
    <name evidence="1" type="ORF">K435DRAFT_868940</name>
</gene>
<dbReference type="EMBL" id="ML179529">
    <property type="protein sequence ID" value="THU85802.1"/>
    <property type="molecule type" value="Genomic_DNA"/>
</dbReference>